<dbReference type="SUPFAM" id="SSF52343">
    <property type="entry name" value="Ferredoxin reductase-like, C-terminal NADP-linked domain"/>
    <property type="match status" value="1"/>
</dbReference>
<dbReference type="Pfam" id="PF00970">
    <property type="entry name" value="FAD_binding_6"/>
    <property type="match status" value="1"/>
</dbReference>
<dbReference type="PRINTS" id="PR00371">
    <property type="entry name" value="FPNCR"/>
</dbReference>
<keyword evidence="15" id="KW-1185">Reference proteome</keyword>
<feature type="binding site" evidence="8">
    <location>
        <position position="172"/>
    </location>
    <ligand>
        <name>FAD</name>
        <dbReference type="ChEBI" id="CHEBI:57692"/>
    </ligand>
</feature>
<dbReference type="PROSITE" id="PS50026">
    <property type="entry name" value="EGF_3"/>
    <property type="match status" value="1"/>
</dbReference>
<dbReference type="InterPro" id="IPR000742">
    <property type="entry name" value="EGF"/>
</dbReference>
<evidence type="ECO:0000256" key="1">
    <source>
        <dbReference type="ARBA" id="ARBA00001974"/>
    </source>
</evidence>
<dbReference type="InterPro" id="IPR019180">
    <property type="entry name" value="Oxidoreductase-like_N"/>
</dbReference>
<feature type="region of interest" description="Disordered" evidence="10">
    <location>
        <begin position="383"/>
        <end position="415"/>
    </location>
</feature>
<dbReference type="CDD" id="cd06183">
    <property type="entry name" value="cyt_b5_reduct_like"/>
    <property type="match status" value="1"/>
</dbReference>
<feature type="binding site" evidence="8">
    <location>
        <position position="196"/>
    </location>
    <ligand>
        <name>FAD</name>
        <dbReference type="ChEBI" id="CHEBI:57692"/>
    </ligand>
</feature>
<evidence type="ECO:0000256" key="8">
    <source>
        <dbReference type="PIRSR" id="PIRSR601834-1"/>
    </source>
</evidence>
<keyword evidence="11" id="KW-0472">Membrane</keyword>
<dbReference type="PANTHER" id="PTHR19370:SF184">
    <property type="entry name" value="NADH-CYTOCHROME B5 REDUCTASE-LIKE"/>
    <property type="match status" value="1"/>
</dbReference>
<evidence type="ECO:0000256" key="10">
    <source>
        <dbReference type="SAM" id="MobiDB-lite"/>
    </source>
</evidence>
<evidence type="ECO:0000256" key="3">
    <source>
        <dbReference type="ARBA" id="ARBA00012011"/>
    </source>
</evidence>
<dbReference type="SMR" id="A0A8S4MZE4"/>
<evidence type="ECO:0000256" key="7">
    <source>
        <dbReference type="ARBA" id="ARBA00023027"/>
    </source>
</evidence>
<dbReference type="PROSITE" id="PS51384">
    <property type="entry name" value="FAD_FR"/>
    <property type="match status" value="1"/>
</dbReference>
<dbReference type="Gene3D" id="2.40.30.10">
    <property type="entry name" value="Translation factors"/>
    <property type="match status" value="1"/>
</dbReference>
<reference evidence="14" key="1">
    <citation type="submission" date="2022-03" db="EMBL/GenBank/DDBJ databases">
        <authorList>
            <person name="Martin C."/>
        </authorList>
    </citation>
    <scope>NUCLEOTIDE SEQUENCE</scope>
</reference>
<keyword evidence="9" id="KW-0245">EGF-like domain</keyword>
<evidence type="ECO:0000313" key="15">
    <source>
        <dbReference type="Proteomes" id="UP000749559"/>
    </source>
</evidence>
<evidence type="ECO:0000259" key="12">
    <source>
        <dbReference type="PROSITE" id="PS50026"/>
    </source>
</evidence>
<dbReference type="InterPro" id="IPR039261">
    <property type="entry name" value="FNR_nucleotide-bd"/>
</dbReference>
<proteinExistence type="inferred from homology"/>
<evidence type="ECO:0000256" key="11">
    <source>
        <dbReference type="SAM" id="Phobius"/>
    </source>
</evidence>
<dbReference type="OrthoDB" id="432685at2759"/>
<dbReference type="PANTHER" id="PTHR19370">
    <property type="entry name" value="NADH-CYTOCHROME B5 REDUCTASE"/>
    <property type="match status" value="1"/>
</dbReference>
<evidence type="ECO:0000256" key="6">
    <source>
        <dbReference type="ARBA" id="ARBA00023002"/>
    </source>
</evidence>
<evidence type="ECO:0000256" key="5">
    <source>
        <dbReference type="ARBA" id="ARBA00022827"/>
    </source>
</evidence>
<dbReference type="GO" id="GO:0090524">
    <property type="term" value="F:cytochrome-b5 reductase activity, acting on NADH"/>
    <property type="evidence" value="ECO:0007669"/>
    <property type="project" value="UniProtKB-EC"/>
</dbReference>
<keyword evidence="11" id="KW-1133">Transmembrane helix</keyword>
<gene>
    <name evidence="14" type="ORF">OFUS_LOCUS1172</name>
</gene>
<sequence length="874" mass="98245">MEFESKISVKEEELGSQNVLWVPSSVITSIAAQSSNVDTSDDLKCETTNQNIVNNVVDYDLPDPPEEPLQSDCCGTGCSPCVFDIYDQDMKLWEKQCQRIKSGEKTACFKNTHPVISTSTYTPFTIESIHRESHDSFIYRFPLPQNTSLGLTVGQHIILRGQVNGRYITRQYTPISDLKALGYFDILIKVYPKGEMSQYVKTWRVGDILEWRGPYGTFTYKSNTYRHLLLVAAGTGIAPMVQVIQDILENEEDETFIRLVFSVKTYQDIILKDLLKKWQCYWNFTVTYVISQDPTCIGKYGEDIHIGRITEDFLVAELDKCVGSKLILICGTKSFDKDIEIQLHLFKTKIRMRNIVLILSVVVLVIGAECQTTDSVIEDNDITTMSQDDVSNDTKDKDDMDNDIKPDDVPDKAEATNIPPQIKPGFCDSVAQTGCNLTNNERCIGEGVHAGQCACIAGHVRGSDARTCVAVKTYYGQVPTRLKYIEGWGSTLNLVTVQLRSMVHQGLLNVFESSPTFSSLIISLELSGFRRSSNHSVIIEFKVHLSRTLVPISNPNEIDHYFKMTLESSASRLPNGHYTLGNVGIELADNKEMLETIVGQSSLQASSPCVDPSLNYCSRDAVCSPTMRSFICSCKDGFSDNPLTNGPPGERCTLDCNCQNNGMCRQGSSGEKICLCSGWYFGARCEINGIYFIIVGAVLFFLMFIFCIISLICCVKNKRNKRRIKTENFETASYTDSTMVIKTRRPRNSWKYYDYSESQSKPQGPPVAGVQGSVYENPRRFDAPSYQERHQYDDLQDAPPYRNYAVPYASVEPRTYYHYDAAPPVPDYRPSDAYMIPRARLSYPGPYTERSTNYGTSGSWVWQTPGSNAYAGPF</sequence>
<keyword evidence="11" id="KW-0812">Transmembrane</keyword>
<feature type="disulfide bond" evidence="9">
    <location>
        <begin position="676"/>
        <end position="685"/>
    </location>
</feature>
<dbReference type="InterPro" id="IPR001834">
    <property type="entry name" value="CBR-like"/>
</dbReference>
<dbReference type="EC" id="1.6.2.2" evidence="3"/>
<dbReference type="Pfam" id="PF09791">
    <property type="entry name" value="Oxidored-like"/>
    <property type="match status" value="1"/>
</dbReference>
<feature type="compositionally biased region" description="Basic and acidic residues" evidence="10">
    <location>
        <begin position="392"/>
        <end position="414"/>
    </location>
</feature>
<feature type="domain" description="EGF-like" evidence="12">
    <location>
        <begin position="648"/>
        <end position="686"/>
    </location>
</feature>
<evidence type="ECO:0000259" key="13">
    <source>
        <dbReference type="PROSITE" id="PS51384"/>
    </source>
</evidence>
<dbReference type="InterPro" id="IPR001433">
    <property type="entry name" value="OxRdtase_FAD/NAD-bd"/>
</dbReference>
<organism evidence="14 15">
    <name type="scientific">Owenia fusiformis</name>
    <name type="common">Polychaete worm</name>
    <dbReference type="NCBI Taxonomy" id="6347"/>
    <lineage>
        <taxon>Eukaryota</taxon>
        <taxon>Metazoa</taxon>
        <taxon>Spiralia</taxon>
        <taxon>Lophotrochozoa</taxon>
        <taxon>Annelida</taxon>
        <taxon>Polychaeta</taxon>
        <taxon>Sedentaria</taxon>
        <taxon>Canalipalpata</taxon>
        <taxon>Sabellida</taxon>
        <taxon>Oweniida</taxon>
        <taxon>Oweniidae</taxon>
        <taxon>Owenia</taxon>
    </lineage>
</organism>
<evidence type="ECO:0000256" key="4">
    <source>
        <dbReference type="ARBA" id="ARBA00022630"/>
    </source>
</evidence>
<dbReference type="SUPFAM" id="SSF63380">
    <property type="entry name" value="Riboflavin synthase domain-like"/>
    <property type="match status" value="1"/>
</dbReference>
<feature type="binding site" evidence="8">
    <location>
        <position position="197"/>
    </location>
    <ligand>
        <name>FAD</name>
        <dbReference type="ChEBI" id="CHEBI:57692"/>
    </ligand>
</feature>
<keyword evidence="5 8" id="KW-0274">FAD</keyword>
<dbReference type="AlphaFoldDB" id="A0A8S4MZE4"/>
<dbReference type="EMBL" id="CAIIXF020000001">
    <property type="protein sequence ID" value="CAH1773595.1"/>
    <property type="molecule type" value="Genomic_DNA"/>
</dbReference>
<feature type="binding site" evidence="8">
    <location>
        <position position="189"/>
    </location>
    <ligand>
        <name>FAD</name>
        <dbReference type="ChEBI" id="CHEBI:57692"/>
    </ligand>
</feature>
<feature type="binding site" evidence="8">
    <location>
        <position position="170"/>
    </location>
    <ligand>
        <name>FAD</name>
        <dbReference type="ChEBI" id="CHEBI:57692"/>
    </ligand>
</feature>
<evidence type="ECO:0000313" key="14">
    <source>
        <dbReference type="EMBL" id="CAH1773595.1"/>
    </source>
</evidence>
<name>A0A8S4MZE4_OWEFU</name>
<keyword evidence="9" id="KW-1015">Disulfide bond</keyword>
<comment type="similarity">
    <text evidence="2">Belongs to the flavoprotein pyridine nucleotide cytochrome reductase family.</text>
</comment>
<dbReference type="Gene3D" id="3.40.50.80">
    <property type="entry name" value="Nucleotide-binding domain of ferredoxin-NADP reductase (FNR) module"/>
    <property type="match status" value="1"/>
</dbReference>
<keyword evidence="6" id="KW-0560">Oxidoreductase</keyword>
<dbReference type="InterPro" id="IPR017938">
    <property type="entry name" value="Riboflavin_synthase-like_b-brl"/>
</dbReference>
<accession>A0A8S4MZE4</accession>
<dbReference type="PRINTS" id="PR00406">
    <property type="entry name" value="CYTB5RDTASE"/>
</dbReference>
<dbReference type="Pfam" id="PF00175">
    <property type="entry name" value="NAD_binding_1"/>
    <property type="match status" value="1"/>
</dbReference>
<evidence type="ECO:0000256" key="9">
    <source>
        <dbReference type="PROSITE-ProRule" id="PRU00076"/>
    </source>
</evidence>
<feature type="domain" description="FAD-binding FR-type" evidence="13">
    <location>
        <begin position="119"/>
        <end position="221"/>
    </location>
</feature>
<feature type="binding site" evidence="8">
    <location>
        <position position="187"/>
    </location>
    <ligand>
        <name>FAD</name>
        <dbReference type="ChEBI" id="CHEBI:57692"/>
    </ligand>
</feature>
<protein>
    <recommendedName>
        <fullName evidence="3">cytochrome-b5 reductase</fullName>
        <ecNumber evidence="3">1.6.2.2</ecNumber>
    </recommendedName>
</protein>
<keyword evidence="4 8" id="KW-0285">Flavoprotein</keyword>
<comment type="caution">
    <text evidence="14">The sequence shown here is derived from an EMBL/GenBank/DDBJ whole genome shotgun (WGS) entry which is preliminary data.</text>
</comment>
<dbReference type="InterPro" id="IPR008333">
    <property type="entry name" value="Cbr1-like_FAD-bd_dom"/>
</dbReference>
<evidence type="ECO:0000256" key="2">
    <source>
        <dbReference type="ARBA" id="ARBA00006105"/>
    </source>
</evidence>
<dbReference type="SMART" id="SM00181">
    <property type="entry name" value="EGF"/>
    <property type="match status" value="2"/>
</dbReference>
<keyword evidence="7" id="KW-0520">NAD</keyword>
<comment type="caution">
    <text evidence="9">Lacks conserved residue(s) required for the propagation of feature annotation.</text>
</comment>
<dbReference type="InterPro" id="IPR001709">
    <property type="entry name" value="Flavoprot_Pyr_Nucl_cyt_Rdtase"/>
</dbReference>
<dbReference type="Proteomes" id="UP000749559">
    <property type="component" value="Unassembled WGS sequence"/>
</dbReference>
<dbReference type="PROSITE" id="PS00022">
    <property type="entry name" value="EGF_1"/>
    <property type="match status" value="1"/>
</dbReference>
<dbReference type="InterPro" id="IPR017927">
    <property type="entry name" value="FAD-bd_FR_type"/>
</dbReference>
<comment type="cofactor">
    <cofactor evidence="1 8">
        <name>FAD</name>
        <dbReference type="ChEBI" id="CHEBI:57692"/>
    </cofactor>
</comment>
<dbReference type="Gene3D" id="2.10.25.10">
    <property type="entry name" value="Laminin"/>
    <property type="match status" value="1"/>
</dbReference>
<feature type="transmembrane region" description="Helical" evidence="11">
    <location>
        <begin position="690"/>
        <end position="715"/>
    </location>
</feature>